<dbReference type="PANTHER" id="PTHR11145">
    <property type="entry name" value="BTB/POZ DOMAIN-CONTAINING ADAPTER FOR CUL3-MEDIATED RHOA DEGRADATION PROTEIN FAMILY MEMBER"/>
    <property type="match status" value="1"/>
</dbReference>
<feature type="domain" description="BTB" evidence="2">
    <location>
        <begin position="17"/>
        <end position="113"/>
    </location>
</feature>
<accession>A0A8T2RFI2</accession>
<dbReference type="SUPFAM" id="SSF54695">
    <property type="entry name" value="POZ domain"/>
    <property type="match status" value="1"/>
</dbReference>
<protein>
    <recommendedName>
        <fullName evidence="2">BTB domain-containing protein</fullName>
    </recommendedName>
</protein>
<reference evidence="3 4" key="1">
    <citation type="submission" date="2021-08" db="EMBL/GenBank/DDBJ databases">
        <title>WGS assembly of Ceratopteris richardii.</title>
        <authorList>
            <person name="Marchant D.B."/>
            <person name="Chen G."/>
            <person name="Jenkins J."/>
            <person name="Shu S."/>
            <person name="Leebens-Mack J."/>
            <person name="Grimwood J."/>
            <person name="Schmutz J."/>
            <person name="Soltis P."/>
            <person name="Soltis D."/>
            <person name="Chen Z.-H."/>
        </authorList>
    </citation>
    <scope>NUCLEOTIDE SEQUENCE [LARGE SCALE GENOMIC DNA]</scope>
    <source>
        <strain evidence="3">Whitten #5841</strain>
        <tissue evidence="3">Leaf</tissue>
    </source>
</reference>
<dbReference type="Gene3D" id="3.30.710.10">
    <property type="entry name" value="Potassium Channel Kv1.1, Chain A"/>
    <property type="match status" value="1"/>
</dbReference>
<comment type="caution">
    <text evidence="3">The sequence shown here is derived from an EMBL/GenBank/DDBJ whole genome shotgun (WGS) entry which is preliminary data.</text>
</comment>
<gene>
    <name evidence="3" type="ORF">KP509_27G003500</name>
</gene>
<evidence type="ECO:0000256" key="1">
    <source>
        <dbReference type="ARBA" id="ARBA00004906"/>
    </source>
</evidence>
<dbReference type="Gene3D" id="2.130.10.10">
    <property type="entry name" value="YVTN repeat-like/Quinoprotein amine dehydrogenase"/>
    <property type="match status" value="1"/>
</dbReference>
<sequence>MAENGVSPEFRKPNQSPRVKISVSGEVFETTLATLQSGGHGSLLARSASVSQSHPLELSFSRDPSTFRILLNLLRTRKLPPSFDKDALIEEASFYGLLRIVKEAMTPDRLDGIDLQKGVSLLATGQDYPNALYASPDGSLIVSHGPKVTEFDWALRRRRTTLTEFDFIESLHRLSDTHVACGSSDLPGLHIYDVCNGKHARSLAWTDNNDTRVYDASVRAICSNPSTLFVAFENGHKLENTIQLIDRLTLQFAGELARQNGNAAHLKVATKLNWISTYNLLMTMGVHQSPLGSSGYIRMWDVRQKETVWEWREPNTQTADRDSFADIVVDEEHAGIFKVNVESGSIAMADMRHLKAEDPWMTLIEVNPELAVKEKGTNSKLLCYNRQIFCSRGGELEVWSEAPVAGTEVDLANREYWETSFRKNYVWHNRLHGGHDITLLDAGGQHLFVGRKYMQGVEVWETRRTSAV</sequence>
<comment type="pathway">
    <text evidence="1">Protein modification; protein ubiquitination.</text>
</comment>
<dbReference type="EMBL" id="CM035432">
    <property type="protein sequence ID" value="KAH7294497.1"/>
    <property type="molecule type" value="Genomic_DNA"/>
</dbReference>
<dbReference type="SMART" id="SM00225">
    <property type="entry name" value="BTB"/>
    <property type="match status" value="1"/>
</dbReference>
<dbReference type="InterPro" id="IPR015943">
    <property type="entry name" value="WD40/YVTN_repeat-like_dom_sf"/>
</dbReference>
<proteinExistence type="predicted"/>
<dbReference type="Proteomes" id="UP000825935">
    <property type="component" value="Chromosome 27"/>
</dbReference>
<dbReference type="InterPro" id="IPR011333">
    <property type="entry name" value="SKP1/BTB/POZ_sf"/>
</dbReference>
<evidence type="ECO:0000313" key="4">
    <source>
        <dbReference type="Proteomes" id="UP000825935"/>
    </source>
</evidence>
<dbReference type="InterPro" id="IPR045068">
    <property type="entry name" value="BACURD1-3"/>
</dbReference>
<dbReference type="InterPro" id="IPR036322">
    <property type="entry name" value="WD40_repeat_dom_sf"/>
</dbReference>
<dbReference type="GO" id="GO:0051260">
    <property type="term" value="P:protein homooligomerization"/>
    <property type="evidence" value="ECO:0007669"/>
    <property type="project" value="InterPro"/>
</dbReference>
<dbReference type="Pfam" id="PF25279">
    <property type="entry name" value="Beta_prop_At2g24240"/>
    <property type="match status" value="1"/>
</dbReference>
<dbReference type="SUPFAM" id="SSF50978">
    <property type="entry name" value="WD40 repeat-like"/>
    <property type="match status" value="1"/>
</dbReference>
<dbReference type="InterPro" id="IPR003131">
    <property type="entry name" value="T1-type_BTB"/>
</dbReference>
<dbReference type="OrthoDB" id="2414723at2759"/>
<dbReference type="InterPro" id="IPR057441">
    <property type="entry name" value="Beta_prop_At2g24240"/>
</dbReference>
<keyword evidence="4" id="KW-1185">Reference proteome</keyword>
<evidence type="ECO:0000313" key="3">
    <source>
        <dbReference type="EMBL" id="KAH7294497.1"/>
    </source>
</evidence>
<dbReference type="PANTHER" id="PTHR11145:SF8">
    <property type="entry name" value="RE57120P"/>
    <property type="match status" value="1"/>
</dbReference>
<dbReference type="OMA" id="FAALECQ"/>
<name>A0A8T2RFI2_CERRI</name>
<dbReference type="InterPro" id="IPR000210">
    <property type="entry name" value="BTB/POZ_dom"/>
</dbReference>
<dbReference type="AlphaFoldDB" id="A0A8T2RFI2"/>
<dbReference type="Pfam" id="PF02214">
    <property type="entry name" value="BTB_2"/>
    <property type="match status" value="1"/>
</dbReference>
<evidence type="ECO:0000259" key="2">
    <source>
        <dbReference type="SMART" id="SM00225"/>
    </source>
</evidence>
<organism evidence="3 4">
    <name type="scientific">Ceratopteris richardii</name>
    <name type="common">Triangle waterfern</name>
    <dbReference type="NCBI Taxonomy" id="49495"/>
    <lineage>
        <taxon>Eukaryota</taxon>
        <taxon>Viridiplantae</taxon>
        <taxon>Streptophyta</taxon>
        <taxon>Embryophyta</taxon>
        <taxon>Tracheophyta</taxon>
        <taxon>Polypodiopsida</taxon>
        <taxon>Polypodiidae</taxon>
        <taxon>Polypodiales</taxon>
        <taxon>Pteridineae</taxon>
        <taxon>Pteridaceae</taxon>
        <taxon>Parkerioideae</taxon>
        <taxon>Ceratopteris</taxon>
    </lineage>
</organism>